<evidence type="ECO:0000313" key="2">
    <source>
        <dbReference type="EMBL" id="MDN3687592.1"/>
    </source>
</evidence>
<dbReference type="EMBL" id="JAUFQS010000006">
    <property type="protein sequence ID" value="MDN3687592.1"/>
    <property type="molecule type" value="Genomic_DNA"/>
</dbReference>
<reference evidence="3" key="1">
    <citation type="journal article" date="2019" name="Int. J. Syst. Evol. Microbiol.">
        <title>The Global Catalogue of Microorganisms (GCM) 10K type strain sequencing project: providing services to taxonomists for standard genome sequencing and annotation.</title>
        <authorList>
            <consortium name="The Broad Institute Genomics Platform"/>
            <consortium name="The Broad Institute Genome Sequencing Center for Infectious Disease"/>
            <person name="Wu L."/>
            <person name="Ma J."/>
        </authorList>
    </citation>
    <scope>NUCLEOTIDE SEQUENCE [LARGE SCALE GENOMIC DNA]</scope>
    <source>
        <strain evidence="3">CECT 7706</strain>
    </source>
</reference>
<dbReference type="Proteomes" id="UP001236663">
    <property type="component" value="Unassembled WGS sequence"/>
</dbReference>
<accession>A0ABT8C679</accession>
<feature type="transmembrane region" description="Helical" evidence="1">
    <location>
        <begin position="6"/>
        <end position="25"/>
    </location>
</feature>
<evidence type="ECO:0000313" key="3">
    <source>
        <dbReference type="Proteomes" id="UP001236663"/>
    </source>
</evidence>
<keyword evidence="1" id="KW-1133">Transmembrane helix</keyword>
<name>A0ABT8C679_9BACT</name>
<proteinExistence type="predicted"/>
<gene>
    <name evidence="2" type="ORF">QWZ15_07125</name>
</gene>
<dbReference type="RefSeq" id="WP_163385136.1">
    <property type="nucleotide sequence ID" value="NZ_JAUFQS010000006.1"/>
</dbReference>
<keyword evidence="1" id="KW-0472">Membrane</keyword>
<keyword evidence="3" id="KW-1185">Reference proteome</keyword>
<protein>
    <submittedName>
        <fullName evidence="2">Uncharacterized protein</fullName>
    </submittedName>
</protein>
<evidence type="ECO:0000256" key="1">
    <source>
        <dbReference type="SAM" id="Phobius"/>
    </source>
</evidence>
<organism evidence="2 3">
    <name type="scientific">Cyclobacterium jeungdonense</name>
    <dbReference type="NCBI Taxonomy" id="708087"/>
    <lineage>
        <taxon>Bacteria</taxon>
        <taxon>Pseudomonadati</taxon>
        <taxon>Bacteroidota</taxon>
        <taxon>Cytophagia</taxon>
        <taxon>Cytophagales</taxon>
        <taxon>Cyclobacteriaceae</taxon>
        <taxon>Cyclobacterium</taxon>
    </lineage>
</organism>
<sequence length="64" mass="7804">MNELIIYSAALLLVLVHLLIASLFYRHINKNPHLSFHEKNDWRLKALVFPAYFWFRYKRQQDNS</sequence>
<comment type="caution">
    <text evidence="2">The sequence shown here is derived from an EMBL/GenBank/DDBJ whole genome shotgun (WGS) entry which is preliminary data.</text>
</comment>
<keyword evidence="1" id="KW-0812">Transmembrane</keyword>